<comment type="caution">
    <text evidence="3">The sequence shown here is derived from an EMBL/GenBank/DDBJ whole genome shotgun (WGS) entry which is preliminary data.</text>
</comment>
<feature type="transmembrane region" description="Helical" evidence="2">
    <location>
        <begin position="66"/>
        <end position="85"/>
    </location>
</feature>
<evidence type="ECO:0008006" key="5">
    <source>
        <dbReference type="Google" id="ProtNLM"/>
    </source>
</evidence>
<keyword evidence="2" id="KW-0472">Membrane</keyword>
<feature type="compositionally biased region" description="Low complexity" evidence="1">
    <location>
        <begin position="241"/>
        <end position="252"/>
    </location>
</feature>
<keyword evidence="4" id="KW-1185">Reference proteome</keyword>
<evidence type="ECO:0000313" key="3">
    <source>
        <dbReference type="EMBL" id="PRO68655.1"/>
    </source>
</evidence>
<evidence type="ECO:0000256" key="1">
    <source>
        <dbReference type="SAM" id="MobiDB-lite"/>
    </source>
</evidence>
<accession>A0ABX5CPX4</accession>
<dbReference type="PANTHER" id="PTHR34351:SF1">
    <property type="entry name" value="SLR1927 PROTEIN"/>
    <property type="match status" value="1"/>
</dbReference>
<sequence length="376" mass="42313">MRKILSYPTQVIKHRLLKWLDRRVPASSEHHLNLNSIFVLPTGFGWSFILLSICLFLLGTNYQNNLMLLLSYLCLSIMLLTLFYTHQNFARFAVKALPLHSFHCNQSGELQLHVLPHVNSPNKPCHGTLTFGWFGPHRSSTQFHGTQSFTQSSDALSKTTFSIPLSGNAFNKNSQRQTLSVPVYITSRGRYMLNRLTIACDFPLGLYKCWTHLDFDQSVTVYPQPDDGPVSIEHITDNEESNSSSETSNANSNEDFYALNDYEPGQPLNRVSWKHVAKNGNWVSKSFTSRQSESYVLSIDSSIDTETAISALTLATIKLTEAEQNFGLSYKGIVVPPNKGINHMHNCLNALACFGKPESARQDSQRNGYSKIRAVK</sequence>
<organism evidence="3 4">
    <name type="scientific">Alteromonas gracilis</name>
    <dbReference type="NCBI Taxonomy" id="1479524"/>
    <lineage>
        <taxon>Bacteria</taxon>
        <taxon>Pseudomonadati</taxon>
        <taxon>Pseudomonadota</taxon>
        <taxon>Gammaproteobacteria</taxon>
        <taxon>Alteromonadales</taxon>
        <taxon>Alteromonadaceae</taxon>
        <taxon>Alteromonas/Salinimonas group</taxon>
        <taxon>Alteromonas</taxon>
    </lineage>
</organism>
<dbReference type="RefSeq" id="WP_105930892.1">
    <property type="nucleotide sequence ID" value="NZ_PVNO01000025.1"/>
</dbReference>
<feature type="region of interest" description="Disordered" evidence="1">
    <location>
        <begin position="226"/>
        <end position="252"/>
    </location>
</feature>
<dbReference type="PANTHER" id="PTHR34351">
    <property type="entry name" value="SLR1927 PROTEIN-RELATED"/>
    <property type="match status" value="1"/>
</dbReference>
<dbReference type="Proteomes" id="UP000239539">
    <property type="component" value="Unassembled WGS sequence"/>
</dbReference>
<evidence type="ECO:0000256" key="2">
    <source>
        <dbReference type="SAM" id="Phobius"/>
    </source>
</evidence>
<dbReference type="EMBL" id="PVNO01000025">
    <property type="protein sequence ID" value="PRO68655.1"/>
    <property type="molecule type" value="Genomic_DNA"/>
</dbReference>
<protein>
    <recommendedName>
        <fullName evidence="5">DUF58 domain-containing protein</fullName>
    </recommendedName>
</protein>
<keyword evidence="2" id="KW-0812">Transmembrane</keyword>
<reference evidence="4" key="1">
    <citation type="journal article" date="2020" name="Int. J. Syst. Evol. Microbiol.">
        <title>Alteromonas alba sp. nov., a marine bacterium isolated from the seawater of the West Pacific Ocean.</title>
        <authorList>
            <person name="Sun C."/>
            <person name="Wu Y.-H."/>
            <person name="Xamxidin M."/>
            <person name="Cheng H."/>
            <person name="Xu X.-W."/>
        </authorList>
    </citation>
    <scope>NUCLEOTIDE SEQUENCE [LARGE SCALE GENOMIC DNA]</scope>
    <source>
        <strain evidence="4">9a2</strain>
    </source>
</reference>
<name>A0ABX5CPX4_9ALTE</name>
<gene>
    <name evidence="3" type="ORF">C6Y39_08690</name>
</gene>
<feature type="transmembrane region" description="Helical" evidence="2">
    <location>
        <begin position="37"/>
        <end position="59"/>
    </location>
</feature>
<keyword evidence="2" id="KW-1133">Transmembrane helix</keyword>
<evidence type="ECO:0000313" key="4">
    <source>
        <dbReference type="Proteomes" id="UP000239539"/>
    </source>
</evidence>
<proteinExistence type="predicted"/>